<feature type="chain" id="PRO_5020763999" description="Copper resistance protein NlpE" evidence="2">
    <location>
        <begin position="25"/>
        <end position="143"/>
    </location>
</feature>
<evidence type="ECO:0000313" key="4">
    <source>
        <dbReference type="Proteomes" id="UP000292627"/>
    </source>
</evidence>
<evidence type="ECO:0000256" key="1">
    <source>
        <dbReference type="SAM" id="MobiDB-lite"/>
    </source>
</evidence>
<dbReference type="PROSITE" id="PS51257">
    <property type="entry name" value="PROKAR_LIPOPROTEIN"/>
    <property type="match status" value="1"/>
</dbReference>
<reference evidence="3 4" key="1">
    <citation type="submission" date="2019-02" db="EMBL/GenBank/DDBJ databases">
        <title>WGS of Pseudoxanthomonas species novum from clinical isolates.</title>
        <authorList>
            <person name="Bernier A.-M."/>
            <person name="Bernard K."/>
            <person name="Vachon A."/>
        </authorList>
    </citation>
    <scope>NUCLEOTIDE SEQUENCE [LARGE SCALE GENOMIC DNA]</scope>
    <source>
        <strain evidence="3 4">NML171200</strain>
    </source>
</reference>
<comment type="caution">
    <text evidence="3">The sequence shown here is derived from an EMBL/GenBank/DDBJ whole genome shotgun (WGS) entry which is preliminary data.</text>
</comment>
<evidence type="ECO:0000313" key="3">
    <source>
        <dbReference type="EMBL" id="TAA20374.1"/>
    </source>
</evidence>
<evidence type="ECO:0008006" key="5">
    <source>
        <dbReference type="Google" id="ProtNLM"/>
    </source>
</evidence>
<protein>
    <recommendedName>
        <fullName evidence="5">Copper resistance protein NlpE</fullName>
    </recommendedName>
</protein>
<proteinExistence type="predicted"/>
<feature type="compositionally biased region" description="Low complexity" evidence="1">
    <location>
        <begin position="36"/>
        <end position="48"/>
    </location>
</feature>
<accession>A0A4Q8L4R7</accession>
<evidence type="ECO:0000256" key="2">
    <source>
        <dbReference type="SAM" id="SignalP"/>
    </source>
</evidence>
<feature type="signal peptide" evidence="2">
    <location>
        <begin position="1"/>
        <end position="24"/>
    </location>
</feature>
<sequence>MTRSRLLCCALLAVGLAACKPAQTPPATTPAPEATPPAQTAAPATTDAAEISDRQGVVIDAHALAGEFEGNASTLSIEANGDYRQTLKAGGTELTSSGTWSAAGTGVMLLTPTDKAAQAVRFDVISADELRSQDGAYVFKRAH</sequence>
<dbReference type="AlphaFoldDB" id="A0A4Q8L4R7"/>
<dbReference type="OrthoDB" id="5988444at2"/>
<feature type="compositionally biased region" description="Pro residues" evidence="1">
    <location>
        <begin position="23"/>
        <end position="35"/>
    </location>
</feature>
<feature type="region of interest" description="Disordered" evidence="1">
    <location>
        <begin position="23"/>
        <end position="48"/>
    </location>
</feature>
<dbReference type="Proteomes" id="UP000292627">
    <property type="component" value="Unassembled WGS sequence"/>
</dbReference>
<keyword evidence="2" id="KW-0732">Signal</keyword>
<dbReference type="RefSeq" id="WP_130552940.1">
    <property type="nucleotide sequence ID" value="NZ_SHMC01000010.1"/>
</dbReference>
<name>A0A4Q8L4R7_9GAMM</name>
<dbReference type="EMBL" id="SHMC01000010">
    <property type="protein sequence ID" value="TAA20374.1"/>
    <property type="molecule type" value="Genomic_DNA"/>
</dbReference>
<organism evidence="3 4">
    <name type="scientific">Pseudoxanthomonas winnipegensis</name>
    <dbReference type="NCBI Taxonomy" id="2480810"/>
    <lineage>
        <taxon>Bacteria</taxon>
        <taxon>Pseudomonadati</taxon>
        <taxon>Pseudomonadota</taxon>
        <taxon>Gammaproteobacteria</taxon>
        <taxon>Lysobacterales</taxon>
        <taxon>Lysobacteraceae</taxon>
        <taxon>Pseudoxanthomonas</taxon>
    </lineage>
</organism>
<gene>
    <name evidence="3" type="ORF">EA660_18480</name>
</gene>